<evidence type="ECO:0000313" key="2">
    <source>
        <dbReference type="EnsemblPlants" id="Zm00001eb102210_P001"/>
    </source>
</evidence>
<dbReference type="Proteomes" id="UP000007305">
    <property type="component" value="Chromosome 2"/>
</dbReference>
<gene>
    <name evidence="2" type="primary">LOC100276653</name>
</gene>
<reference evidence="2" key="3">
    <citation type="submission" date="2021-05" db="UniProtKB">
        <authorList>
            <consortium name="EnsemblPlants"/>
        </authorList>
    </citation>
    <scope>IDENTIFICATION</scope>
    <source>
        <strain evidence="2">cv. B73</strain>
    </source>
</reference>
<dbReference type="AlphaFoldDB" id="A0A804MPJ5"/>
<dbReference type="KEGG" id="zma:100276653"/>
<protein>
    <submittedName>
        <fullName evidence="2">Uncharacterized protein</fullName>
    </submittedName>
</protein>
<evidence type="ECO:0000313" key="3">
    <source>
        <dbReference type="Proteomes" id="UP000007305"/>
    </source>
</evidence>
<keyword evidence="3" id="KW-1185">Reference proteome</keyword>
<dbReference type="InParanoid" id="A0A804MPJ5"/>
<dbReference type="Gramene" id="Zm00001eb102210_T001">
    <property type="protein sequence ID" value="Zm00001eb102210_P001"/>
    <property type="gene ID" value="Zm00001eb102210"/>
</dbReference>
<reference evidence="2" key="2">
    <citation type="submission" date="2019-07" db="EMBL/GenBank/DDBJ databases">
        <authorList>
            <person name="Seetharam A."/>
            <person name="Woodhouse M."/>
            <person name="Cannon E."/>
        </authorList>
    </citation>
    <scope>NUCLEOTIDE SEQUENCE [LARGE SCALE GENOMIC DNA]</scope>
    <source>
        <strain evidence="2">cv. B73</strain>
    </source>
</reference>
<dbReference type="GeneID" id="100276653"/>
<dbReference type="RefSeq" id="NP_001337100.1">
    <property type="nucleotide sequence ID" value="NM_001350171.1"/>
</dbReference>
<feature type="region of interest" description="Disordered" evidence="1">
    <location>
        <begin position="1"/>
        <end position="37"/>
    </location>
</feature>
<proteinExistence type="evidence at protein level"/>
<feature type="compositionally biased region" description="Low complexity" evidence="1">
    <location>
        <begin position="114"/>
        <end position="128"/>
    </location>
</feature>
<feature type="compositionally biased region" description="Acidic residues" evidence="1">
    <location>
        <begin position="98"/>
        <end position="107"/>
    </location>
</feature>
<evidence type="ECO:0007829" key="4">
    <source>
        <dbReference type="PeptideAtlas" id="A0A804MPJ5"/>
    </source>
</evidence>
<dbReference type="EnsemblPlants" id="Zm00001eb102210_T001">
    <property type="protein sequence ID" value="Zm00001eb102210_P001"/>
    <property type="gene ID" value="Zm00001eb102210"/>
</dbReference>
<keyword evidence="4" id="KW-1267">Proteomics identification</keyword>
<organism evidence="2 3">
    <name type="scientific">Zea mays</name>
    <name type="common">Maize</name>
    <dbReference type="NCBI Taxonomy" id="4577"/>
    <lineage>
        <taxon>Eukaryota</taxon>
        <taxon>Viridiplantae</taxon>
        <taxon>Streptophyta</taxon>
        <taxon>Embryophyta</taxon>
        <taxon>Tracheophyta</taxon>
        <taxon>Spermatophyta</taxon>
        <taxon>Magnoliopsida</taxon>
        <taxon>Liliopsida</taxon>
        <taxon>Poales</taxon>
        <taxon>Poaceae</taxon>
        <taxon>PACMAD clade</taxon>
        <taxon>Panicoideae</taxon>
        <taxon>Andropogonodae</taxon>
        <taxon>Andropogoneae</taxon>
        <taxon>Tripsacinae</taxon>
        <taxon>Zea</taxon>
    </lineage>
</organism>
<accession>A0A804MPJ5</accession>
<evidence type="ECO:0000256" key="1">
    <source>
        <dbReference type="SAM" id="MobiDB-lite"/>
    </source>
</evidence>
<reference evidence="3" key="1">
    <citation type="submission" date="2015-12" db="EMBL/GenBank/DDBJ databases">
        <title>Update maize B73 reference genome by single molecule sequencing technologies.</title>
        <authorList>
            <consortium name="Maize Genome Sequencing Project"/>
            <person name="Ware D."/>
        </authorList>
    </citation>
    <scope>NUCLEOTIDE SEQUENCE [LARGE SCALE GENOMIC DNA]</scope>
    <source>
        <strain evidence="3">cv. B73</strain>
    </source>
</reference>
<feature type="compositionally biased region" description="Basic residues" evidence="1">
    <location>
        <begin position="131"/>
        <end position="148"/>
    </location>
</feature>
<feature type="compositionally biased region" description="Gly residues" evidence="1">
    <location>
        <begin position="15"/>
        <end position="28"/>
    </location>
</feature>
<feature type="region of interest" description="Disordered" evidence="1">
    <location>
        <begin position="236"/>
        <end position="263"/>
    </location>
</feature>
<feature type="region of interest" description="Disordered" evidence="1">
    <location>
        <begin position="53"/>
        <end position="223"/>
    </location>
</feature>
<sequence length="263" mass="27265">MSTAVAEARPRYGFPGSGKGGSGGGGGGHGKEADMAAVGKRRSDGFFIEEVAEEEVLTDTSSVGAPSPSGSSIGENSSSEAGGDDVDEEVESKLKEDDALDCLDALEDSLPVKASRASTPASPGRSPASPRPRRRWRRPRSWRSRRTRSTSGAASWPTGPGEPPAARWPRPPTCPRSWAPTTPSPRGTRARRTTPTPTTWSAASCRRRTAERTSGTRGHCHPLDSAVLGCGGGTGRMAASGASDPRGPSRCPISTAALRGSSD</sequence>
<feature type="compositionally biased region" description="Low complexity" evidence="1">
    <location>
        <begin position="61"/>
        <end position="81"/>
    </location>
</feature>
<name>A0A804MPJ5_MAIZE</name>
<feature type="compositionally biased region" description="Low complexity" evidence="1">
    <location>
        <begin position="179"/>
        <end position="204"/>
    </location>
</feature>